<sequence length="180" mass="18511">MGGSGICAKIAVGVEFVCMAANGTTARTAEEKRSVSTDAADTDVKIVEEREFAYMNANGTTARNAEGRGCVSMDASGDIAGNAVGKKSVSTAGRKAFVKPVGEKRYARMDASSTGVLSAMEVSFANTAVFEVDAATAGEVRSANIVGSAGAVQNAKKITLLLQSARKSYGRNIEKITLSG</sequence>
<dbReference type="PhylomeDB" id="A0A0G4G3I0"/>
<evidence type="ECO:0000313" key="1">
    <source>
        <dbReference type="EMBL" id="CEM22818.1"/>
    </source>
</evidence>
<protein>
    <submittedName>
        <fullName evidence="1">Uncharacterized protein</fullName>
    </submittedName>
</protein>
<reference evidence="1" key="1">
    <citation type="submission" date="2014-11" db="EMBL/GenBank/DDBJ databases">
        <authorList>
            <person name="Otto D Thomas"/>
            <person name="Naeem Raeece"/>
        </authorList>
    </citation>
    <scope>NUCLEOTIDE SEQUENCE</scope>
</reference>
<organism evidence="1">
    <name type="scientific">Chromera velia CCMP2878</name>
    <dbReference type="NCBI Taxonomy" id="1169474"/>
    <lineage>
        <taxon>Eukaryota</taxon>
        <taxon>Sar</taxon>
        <taxon>Alveolata</taxon>
        <taxon>Colpodellida</taxon>
        <taxon>Chromeraceae</taxon>
        <taxon>Chromera</taxon>
    </lineage>
</organism>
<name>A0A0G4G3I0_9ALVE</name>
<dbReference type="AlphaFoldDB" id="A0A0G4G3I0"/>
<gene>
    <name evidence="1" type="ORF">Cvel_4131</name>
</gene>
<proteinExistence type="predicted"/>
<accession>A0A0G4G3I0</accession>
<dbReference type="EMBL" id="CDMZ01000860">
    <property type="protein sequence ID" value="CEM22818.1"/>
    <property type="molecule type" value="Genomic_DNA"/>
</dbReference>
<dbReference type="VEuPathDB" id="CryptoDB:Cvel_4131"/>